<feature type="domain" description="2TM" evidence="2">
    <location>
        <begin position="109"/>
        <end position="186"/>
    </location>
</feature>
<accession>A0A256A0W6</accession>
<feature type="transmembrane region" description="Helical" evidence="1">
    <location>
        <begin position="21"/>
        <end position="42"/>
    </location>
</feature>
<dbReference type="EMBL" id="NOXX01000143">
    <property type="protein sequence ID" value="OYQ47437.1"/>
    <property type="molecule type" value="Genomic_DNA"/>
</dbReference>
<evidence type="ECO:0000259" key="2">
    <source>
        <dbReference type="Pfam" id="PF13239"/>
    </source>
</evidence>
<keyword evidence="4" id="KW-1185">Reference proteome</keyword>
<dbReference type="RefSeq" id="WP_094485285.1">
    <property type="nucleotide sequence ID" value="NZ_NOXX01000143.1"/>
</dbReference>
<reference evidence="3 4" key="1">
    <citation type="submission" date="2017-07" db="EMBL/GenBank/DDBJ databases">
        <title>Flavobacterium cyanobacteriorum sp. nov., isolated from cyanobacterial aggregates in a eutrophic lake.</title>
        <authorList>
            <person name="Cai H."/>
        </authorList>
    </citation>
    <scope>NUCLEOTIDE SEQUENCE [LARGE SCALE GENOMIC DNA]</scope>
    <source>
        <strain evidence="3 4">TH167</strain>
    </source>
</reference>
<feature type="transmembrane region" description="Helical" evidence="1">
    <location>
        <begin position="150"/>
        <end position="172"/>
    </location>
</feature>
<evidence type="ECO:0000313" key="3">
    <source>
        <dbReference type="EMBL" id="OYQ47437.1"/>
    </source>
</evidence>
<comment type="caution">
    <text evidence="3">The sequence shown here is derived from an EMBL/GenBank/DDBJ whole genome shotgun (WGS) entry which is preliminary data.</text>
</comment>
<feature type="domain" description="2TM" evidence="2">
    <location>
        <begin position="11"/>
        <end position="86"/>
    </location>
</feature>
<evidence type="ECO:0000313" key="4">
    <source>
        <dbReference type="Proteomes" id="UP000216035"/>
    </source>
</evidence>
<dbReference type="OrthoDB" id="1495672at2"/>
<gene>
    <name evidence="3" type="ORF">CHX27_02990</name>
</gene>
<sequence length="191" mass="22100">MEPQQHIPENVQKQLKNIKGFYGHLTAFCIVIPTLIAVNLWLMPEFQWFWFSLIGWGIGLFFHYLEAFQRMPRLMRDVEAAQMQKYTQGLGNSAELTAVQQAEIKYEVEKKIKKLRGFYGHLIAYLIVNAIVVISELADGSPLSLGLFNLAIWWGFGLVAHAVSVFGANLFFNEAWERRKIEEFMKNSNRK</sequence>
<dbReference type="InterPro" id="IPR025698">
    <property type="entry name" value="2TM_dom"/>
</dbReference>
<protein>
    <recommendedName>
        <fullName evidence="2">2TM domain-containing protein</fullName>
    </recommendedName>
</protein>
<keyword evidence="1" id="KW-0472">Membrane</keyword>
<evidence type="ECO:0000256" key="1">
    <source>
        <dbReference type="SAM" id="Phobius"/>
    </source>
</evidence>
<keyword evidence="1" id="KW-1133">Transmembrane helix</keyword>
<feature type="transmembrane region" description="Helical" evidence="1">
    <location>
        <begin position="48"/>
        <end position="65"/>
    </location>
</feature>
<dbReference type="AlphaFoldDB" id="A0A256A0W6"/>
<dbReference type="Pfam" id="PF13239">
    <property type="entry name" value="2TM"/>
    <property type="match status" value="2"/>
</dbReference>
<keyword evidence="1" id="KW-0812">Transmembrane</keyword>
<organism evidence="3 4">
    <name type="scientific">Flavobacterium aurantiibacter</name>
    <dbReference type="NCBI Taxonomy" id="2023067"/>
    <lineage>
        <taxon>Bacteria</taxon>
        <taxon>Pseudomonadati</taxon>
        <taxon>Bacteroidota</taxon>
        <taxon>Flavobacteriia</taxon>
        <taxon>Flavobacteriales</taxon>
        <taxon>Flavobacteriaceae</taxon>
        <taxon>Flavobacterium</taxon>
    </lineage>
</organism>
<dbReference type="Proteomes" id="UP000216035">
    <property type="component" value="Unassembled WGS sequence"/>
</dbReference>
<proteinExistence type="predicted"/>
<feature type="transmembrane region" description="Helical" evidence="1">
    <location>
        <begin position="118"/>
        <end position="138"/>
    </location>
</feature>
<name>A0A256A0W6_9FLAO</name>